<feature type="region of interest" description="Disordered" evidence="14">
    <location>
        <begin position="65"/>
        <end position="168"/>
    </location>
</feature>
<evidence type="ECO:0000256" key="9">
    <source>
        <dbReference type="ARBA" id="ARBA00023163"/>
    </source>
</evidence>
<feature type="domain" description="IPT/TIG" evidence="15">
    <location>
        <begin position="781"/>
        <end position="860"/>
    </location>
</feature>
<dbReference type="OrthoDB" id="407555at2759"/>
<dbReference type="Gene3D" id="1.25.40.20">
    <property type="entry name" value="Ankyrin repeat-containing domain"/>
    <property type="match status" value="1"/>
</dbReference>
<dbReference type="InterPro" id="IPR000048">
    <property type="entry name" value="IQ_motif_EF-hand-BS"/>
</dbReference>
<feature type="compositionally biased region" description="Low complexity" evidence="14">
    <location>
        <begin position="1238"/>
        <end position="1255"/>
    </location>
</feature>
<keyword evidence="5" id="KW-0677">Repeat</keyword>
<proteinExistence type="inferred from homology"/>
<dbReference type="GO" id="GO:0005634">
    <property type="term" value="C:nucleus"/>
    <property type="evidence" value="ECO:0007669"/>
    <property type="project" value="UniProtKB-SubCell"/>
</dbReference>
<evidence type="ECO:0000256" key="11">
    <source>
        <dbReference type="ARBA" id="ARBA00029480"/>
    </source>
</evidence>
<gene>
    <name evidence="16" type="ORF">DPX16_20627</name>
</gene>
<evidence type="ECO:0000256" key="3">
    <source>
        <dbReference type="ARBA" id="ARBA00008267"/>
    </source>
</evidence>
<feature type="region of interest" description="Disordered" evidence="14">
    <location>
        <begin position="277"/>
        <end position="324"/>
    </location>
</feature>
<dbReference type="SUPFAM" id="SSF48403">
    <property type="entry name" value="Ankyrin repeat"/>
    <property type="match status" value="1"/>
</dbReference>
<organism evidence="16 17">
    <name type="scientific">Anabarilius grahami</name>
    <name type="common">Kanglang fish</name>
    <name type="synonym">Barilius grahami</name>
    <dbReference type="NCBI Taxonomy" id="495550"/>
    <lineage>
        <taxon>Eukaryota</taxon>
        <taxon>Metazoa</taxon>
        <taxon>Chordata</taxon>
        <taxon>Craniata</taxon>
        <taxon>Vertebrata</taxon>
        <taxon>Euteleostomi</taxon>
        <taxon>Actinopterygii</taxon>
        <taxon>Neopterygii</taxon>
        <taxon>Teleostei</taxon>
        <taxon>Ostariophysi</taxon>
        <taxon>Cypriniformes</taxon>
        <taxon>Xenocyprididae</taxon>
        <taxon>Xenocypridinae</taxon>
        <taxon>Xenocypridinae incertae sedis</taxon>
        <taxon>Anabarilius</taxon>
    </lineage>
</organism>
<dbReference type="InterPro" id="IPR002909">
    <property type="entry name" value="IPT_dom"/>
</dbReference>
<dbReference type="SMART" id="SM00015">
    <property type="entry name" value="IQ"/>
    <property type="match status" value="3"/>
</dbReference>
<comment type="similarity">
    <text evidence="3">Belongs to the CAMTA family.</text>
</comment>
<dbReference type="SUPFAM" id="SSF81296">
    <property type="entry name" value="E set domains"/>
    <property type="match status" value="1"/>
</dbReference>
<feature type="compositionally biased region" description="Polar residues" evidence="14">
    <location>
        <begin position="76"/>
        <end position="89"/>
    </location>
</feature>
<dbReference type="GO" id="GO:0003690">
    <property type="term" value="F:double-stranded DNA binding"/>
    <property type="evidence" value="ECO:0007669"/>
    <property type="project" value="TreeGrafter"/>
</dbReference>
<evidence type="ECO:0000256" key="10">
    <source>
        <dbReference type="ARBA" id="ARBA00023242"/>
    </source>
</evidence>
<feature type="region of interest" description="Disordered" evidence="14">
    <location>
        <begin position="433"/>
        <end position="511"/>
    </location>
</feature>
<keyword evidence="10" id="KW-0539">Nucleus</keyword>
<dbReference type="EMBL" id="RJVU01036174">
    <property type="protein sequence ID" value="ROL46975.1"/>
    <property type="molecule type" value="Genomic_DNA"/>
</dbReference>
<feature type="region of interest" description="Disordered" evidence="14">
    <location>
        <begin position="537"/>
        <end position="558"/>
    </location>
</feature>
<dbReference type="FunFam" id="1.25.40.20:FF:000165">
    <property type="entry name" value="calmodulin-binding transcription activator 1 isoform X2"/>
    <property type="match status" value="1"/>
</dbReference>
<dbReference type="FunFam" id="2.60.40.10:FF:000089">
    <property type="entry name" value="calmodulin-binding transcription activator 2 isoform X1"/>
    <property type="match status" value="1"/>
</dbReference>
<evidence type="ECO:0000259" key="15">
    <source>
        <dbReference type="Pfam" id="PF01833"/>
    </source>
</evidence>
<feature type="compositionally biased region" description="Polar residues" evidence="14">
    <location>
        <begin position="126"/>
        <end position="156"/>
    </location>
</feature>
<feature type="compositionally biased region" description="Low complexity" evidence="14">
    <location>
        <begin position="1276"/>
        <end position="1295"/>
    </location>
</feature>
<feature type="compositionally biased region" description="Basic residues" evidence="14">
    <location>
        <begin position="485"/>
        <end position="495"/>
    </location>
</feature>
<evidence type="ECO:0000256" key="7">
    <source>
        <dbReference type="ARBA" id="ARBA00023043"/>
    </source>
</evidence>
<dbReference type="PANTHER" id="PTHR23335:SF11">
    <property type="entry name" value="CALMODULIN-BINDING TRANSCRIPTION ACTIVATOR 1"/>
    <property type="match status" value="1"/>
</dbReference>
<accession>A0A3N0YL43</accession>
<feature type="compositionally biased region" description="Gly residues" evidence="14">
    <location>
        <begin position="1066"/>
        <end position="1084"/>
    </location>
</feature>
<evidence type="ECO:0000256" key="14">
    <source>
        <dbReference type="SAM" id="MobiDB-lite"/>
    </source>
</evidence>
<evidence type="ECO:0000256" key="5">
    <source>
        <dbReference type="ARBA" id="ARBA00022737"/>
    </source>
</evidence>
<dbReference type="InterPro" id="IPR036770">
    <property type="entry name" value="Ankyrin_rpt-contain_sf"/>
</dbReference>
<dbReference type="Proteomes" id="UP000281406">
    <property type="component" value="Unassembled WGS sequence"/>
</dbReference>
<dbReference type="InterPro" id="IPR014756">
    <property type="entry name" value="Ig_E-set"/>
</dbReference>
<evidence type="ECO:0000256" key="1">
    <source>
        <dbReference type="ARBA" id="ARBA00004123"/>
    </source>
</evidence>
<dbReference type="InterPro" id="IPR027417">
    <property type="entry name" value="P-loop_NTPase"/>
</dbReference>
<sequence length="1736" mass="186842">MFHGIKWTCSNGNSSSGFSVEQLVQQILDSHQTKPPPRTHNCLCTGTLGAGSSVHHKCNSAKHRIISPKVDPRSGGYSSTHSELQNNDVSEGKTEHSHSSKNSGGTGGGSVREKRNGKVHKPVLLHQNSTEVSSTNQVEVPDTTQNSPVSISSGLNSDPDMADSPAVTGMGHVASVMSSLSQSVFMSEVTGDPVYSMSPTGGPNTHIMGPDATSHSLVLAVTSDSHKFAFPGSGSADAGPGADGLSMLSASGVSEELVLSSSLDSGSIKIPETTMNFDPDCFLNNPKQGQTYGGSGLKQENGTSSASSSSTANTNGLQRSPTISDSNYGFSSALVKNIKTEDTSFEQQLAKEGSYQVGAVVSCSVSSGSGAENSLTLTPAASLLPSGGGLSPSTTLEQMDFSAIDAKQDYSAGATAVGYSQAMNNLAHQNRSPSFFLQEPPQPAQNQQGRQSSSQKGHLLEHNSTDGGYMGLQVVKTESPGSNGHLHHHHAHQGQHRPNCNGGSPTEAQGQAGSLQLLQYRGGFPGLGPEHEEVVSIDQSRSVGSGQAGPTENGTDGLLKSQDHLQACRGGNGESGGAEHFMQQSSENGAGAEAVALRNGNTTSGPTNGSQQQLQPLLQGANLVQGLYNTHHGLSGPGANGGGGTGMEISLDHFDISFGNQFSDLINDFISVDSGSTAVGAAGTLYTHQLVAPPGSDGTATSGGNQQQGQEDTTNRVSGYSPSELCLQSCCSPQSLGGGGAGGGSGETGSLAYMHVAEVVSAAVAQGTLGMLQATGRLFMVTDYSPEWSYPEGGVKVLITGPWQEDSSSYTCLFDQISVPASLIQPGVLRCYCPAHDTGLVTLQVAVSNQIISNSVVFEYKARALPSLPSSQHDWLSLDGFKPNHTIAVGDLPSLKPGKPNTIPHTLQRYPGCLKLRLWRQRAYENIGAYGQSDTPANLTSEALICLLRSVPVCGAVCLWRWGRGVSVVAAVCIDRVKSQNQSRRAQPMFKHSILVVTPGKRRVLFVCVCAMIALYSPQHRLSDLASMFLKSRLKGTYNQFRMSILERLEQMERRMAEMAGQQQQGSGGTAGTGGGGGGGGNGGTNSQSQCISGQAGSSFESRVVVVCEKMMNRACWAKSKHLIHSKTFRGMTLLHLAAGQGYATLIQTLIKWRTKHADSIDLELEVDPLNVDHFSCTPLMWACALGHLEAAVVLYKWDRRALAIPDSLGRLPLSIARSRGHTKLAECLEQLQREEQQQQTPSSLPPTSSMSFSPNPDIPTSNSWMVSWGSDSMVTPSGQNTGTTTSTTTPCTNQNPDLRRPRSEPSSYYSNECQREIPLAKKHKPNPELVQAQLDKPMSVPLNMEQQTHKLSTSPKTLPSTPSSPDKSISEEGLGTGGIPQAKMASFRGGHKWGTREVLRKGGISGAGKEKLASRLRQRGEPLSMLGMVEREIVDTEMLSYKEDLENQDCLSHMEDLQANMMSLAEHIIEATPERIKREHFPTMESVPLDNSGLTNTMSWLASYLGDVEHLPSIIHLSPIYSEPLTPPSNPCLSPGNSPMREGPFEKPTLPAPAEWSEFLRASNSKVERELAQLTLSDPEQRELYEAARLVQTAFRKYKGRPLREQQEVATAVIQRCYRKYKQYALYKKMTQAAILIQSKFRSYHEQKKFQQSRRAAMLIQQCYRSYREFGRLRPHRRAATTALVQHKLRSSLLTKRQDQAARKIMKFLRRCRHRVRELRKAREHESVQKSPLTM</sequence>
<evidence type="ECO:0000256" key="13">
    <source>
        <dbReference type="ARBA" id="ARBA00071877"/>
    </source>
</evidence>
<dbReference type="SUPFAM" id="SSF52540">
    <property type="entry name" value="P-loop containing nucleoside triphosphate hydrolases"/>
    <property type="match status" value="1"/>
</dbReference>
<evidence type="ECO:0000313" key="16">
    <source>
        <dbReference type="EMBL" id="ROL46975.1"/>
    </source>
</evidence>
<feature type="region of interest" description="Disordered" evidence="14">
    <location>
        <begin position="1233"/>
        <end position="1312"/>
    </location>
</feature>
<feature type="region of interest" description="Disordered" evidence="14">
    <location>
        <begin position="1349"/>
        <end position="1392"/>
    </location>
</feature>
<reference evidence="16 17" key="1">
    <citation type="submission" date="2018-10" db="EMBL/GenBank/DDBJ databases">
        <title>Genome assembly for a Yunnan-Guizhou Plateau 3E fish, Anabarilius grahami (Regan), and its evolutionary and genetic applications.</title>
        <authorList>
            <person name="Jiang W."/>
        </authorList>
    </citation>
    <scope>NUCLEOTIDE SEQUENCE [LARGE SCALE GENOMIC DNA]</scope>
    <source>
        <strain evidence="16">AG-KIZ</strain>
        <tissue evidence="16">Muscle</tissue>
    </source>
</reference>
<feature type="compositionally biased region" description="Low complexity" evidence="14">
    <location>
        <begin position="301"/>
        <end position="316"/>
    </location>
</feature>
<keyword evidence="17" id="KW-1185">Reference proteome</keyword>
<feature type="compositionally biased region" description="Polar residues" evidence="14">
    <location>
        <begin position="1259"/>
        <end position="1275"/>
    </location>
</feature>
<evidence type="ECO:0000256" key="4">
    <source>
        <dbReference type="ARBA" id="ARBA00022490"/>
    </source>
</evidence>
<keyword evidence="8" id="KW-0010">Activator</keyword>
<keyword evidence="6" id="KW-0805">Transcription regulation</keyword>
<evidence type="ECO:0000256" key="12">
    <source>
        <dbReference type="ARBA" id="ARBA00055757"/>
    </source>
</evidence>
<evidence type="ECO:0000256" key="2">
    <source>
        <dbReference type="ARBA" id="ARBA00004496"/>
    </source>
</evidence>
<feature type="compositionally biased region" description="Polar residues" evidence="14">
    <location>
        <begin position="698"/>
        <end position="719"/>
    </location>
</feature>
<feature type="compositionally biased region" description="Polar residues" evidence="14">
    <location>
        <begin position="537"/>
        <end position="554"/>
    </location>
</feature>
<evidence type="ECO:0000256" key="6">
    <source>
        <dbReference type="ARBA" id="ARBA00023015"/>
    </source>
</evidence>
<dbReference type="Gene3D" id="1.20.5.190">
    <property type="match status" value="1"/>
</dbReference>
<protein>
    <recommendedName>
        <fullName evidence="13">Calmodulin-binding transcription activator 1</fullName>
    </recommendedName>
</protein>
<dbReference type="GO" id="GO:0007399">
    <property type="term" value="P:nervous system development"/>
    <property type="evidence" value="ECO:0007669"/>
    <property type="project" value="UniProtKB-ARBA"/>
</dbReference>
<feature type="compositionally biased region" description="Low complexity" evidence="14">
    <location>
        <begin position="1351"/>
        <end position="1368"/>
    </location>
</feature>
<evidence type="ECO:0000313" key="17">
    <source>
        <dbReference type="Proteomes" id="UP000281406"/>
    </source>
</evidence>
<dbReference type="PANTHER" id="PTHR23335">
    <property type="entry name" value="CALMODULIN-BINDING TRANSCRIPTION ACTIVATOR CAMTA"/>
    <property type="match status" value="1"/>
</dbReference>
<dbReference type="GO" id="GO:0006357">
    <property type="term" value="P:regulation of transcription by RNA polymerase II"/>
    <property type="evidence" value="ECO:0007669"/>
    <property type="project" value="TreeGrafter"/>
</dbReference>
<dbReference type="Pfam" id="PF01833">
    <property type="entry name" value="TIG"/>
    <property type="match status" value="1"/>
</dbReference>
<keyword evidence="4" id="KW-0963">Cytoplasm</keyword>
<comment type="function">
    <text evidence="12">Transcriptional activator.</text>
</comment>
<evidence type="ECO:0000256" key="8">
    <source>
        <dbReference type="ARBA" id="ARBA00023159"/>
    </source>
</evidence>
<dbReference type="GO" id="GO:0005737">
    <property type="term" value="C:cytoplasm"/>
    <property type="evidence" value="ECO:0007669"/>
    <property type="project" value="UniProtKB-SubCell"/>
</dbReference>
<dbReference type="Gene3D" id="2.60.40.10">
    <property type="entry name" value="Immunoglobulins"/>
    <property type="match status" value="1"/>
</dbReference>
<dbReference type="PROSITE" id="PS50096">
    <property type="entry name" value="IQ"/>
    <property type="match status" value="1"/>
</dbReference>
<dbReference type="FunFam" id="1.20.5.190:FF:000038">
    <property type="entry name" value="calmodulin-binding transcription activator 1 isoform X2"/>
    <property type="match status" value="1"/>
</dbReference>
<comment type="caution">
    <text evidence="16">The sequence shown here is derived from an EMBL/GenBank/DDBJ whole genome shotgun (WGS) entry which is preliminary data.</text>
</comment>
<feature type="region of interest" description="Disordered" evidence="14">
    <location>
        <begin position="690"/>
        <end position="719"/>
    </location>
</feature>
<dbReference type="GO" id="GO:0003712">
    <property type="term" value="F:transcription coregulator activity"/>
    <property type="evidence" value="ECO:0007669"/>
    <property type="project" value="TreeGrafter"/>
</dbReference>
<name>A0A3N0YL43_ANAGA</name>
<feature type="compositionally biased region" description="Polar residues" evidence="14">
    <location>
        <begin position="444"/>
        <end position="456"/>
    </location>
</feature>
<keyword evidence="9" id="KW-0804">Transcription</keyword>
<keyword evidence="7" id="KW-0040">ANK repeat</keyword>
<dbReference type="InterPro" id="IPR013783">
    <property type="entry name" value="Ig-like_fold"/>
</dbReference>
<comment type="subunit">
    <text evidence="11">May interact with calmodulin.</text>
</comment>
<comment type="subcellular location">
    <subcellularLocation>
        <location evidence="2">Cytoplasm</location>
    </subcellularLocation>
    <subcellularLocation>
        <location evidence="1">Nucleus</location>
    </subcellularLocation>
</comment>
<feature type="region of interest" description="Disordered" evidence="14">
    <location>
        <begin position="1056"/>
        <end position="1090"/>
    </location>
</feature>